<evidence type="ECO:0000256" key="1">
    <source>
        <dbReference type="ARBA" id="ARBA00011900"/>
    </source>
</evidence>
<keyword evidence="9" id="KW-1185">Reference proteome</keyword>
<accession>A0A927BFL7</accession>
<dbReference type="InterPro" id="IPR029063">
    <property type="entry name" value="SAM-dependent_MTases_sf"/>
</dbReference>
<protein>
    <recommendedName>
        <fullName evidence="1">site-specific DNA-methyltransferase (adenine-specific)</fullName>
        <ecNumber evidence="1">2.1.1.72</ecNumber>
    </recommendedName>
</protein>
<comment type="catalytic activity">
    <reaction evidence="5">
        <text>a 2'-deoxyadenosine in DNA + S-adenosyl-L-methionine = an N(6)-methyl-2'-deoxyadenosine in DNA + S-adenosyl-L-homocysteine + H(+)</text>
        <dbReference type="Rhea" id="RHEA:15197"/>
        <dbReference type="Rhea" id="RHEA-COMP:12418"/>
        <dbReference type="Rhea" id="RHEA-COMP:12419"/>
        <dbReference type="ChEBI" id="CHEBI:15378"/>
        <dbReference type="ChEBI" id="CHEBI:57856"/>
        <dbReference type="ChEBI" id="CHEBI:59789"/>
        <dbReference type="ChEBI" id="CHEBI:90615"/>
        <dbReference type="ChEBI" id="CHEBI:90616"/>
        <dbReference type="EC" id="2.1.1.72"/>
    </reaction>
</comment>
<organism evidence="8 9">
    <name type="scientific">Hymenobacter montanus</name>
    <dbReference type="NCBI Taxonomy" id="2771359"/>
    <lineage>
        <taxon>Bacteria</taxon>
        <taxon>Pseudomonadati</taxon>
        <taxon>Bacteroidota</taxon>
        <taxon>Cytophagia</taxon>
        <taxon>Cytophagales</taxon>
        <taxon>Hymenobacteraceae</taxon>
        <taxon>Hymenobacter</taxon>
    </lineage>
</organism>
<keyword evidence="2" id="KW-0489">Methyltransferase</keyword>
<dbReference type="InterPro" id="IPR047939">
    <property type="entry name" value="BREX_1_PglX"/>
</dbReference>
<feature type="domain" description="Type II methyltransferase M.TaqI-like" evidence="7">
    <location>
        <begin position="402"/>
        <end position="695"/>
    </location>
</feature>
<dbReference type="GO" id="GO:0009007">
    <property type="term" value="F:site-specific DNA-methyltransferase (adenine-specific) activity"/>
    <property type="evidence" value="ECO:0007669"/>
    <property type="project" value="UniProtKB-EC"/>
</dbReference>
<dbReference type="NCBIfam" id="NF033452">
    <property type="entry name" value="BREX_1_MTaseX"/>
    <property type="match status" value="1"/>
</dbReference>
<evidence type="ECO:0000256" key="3">
    <source>
        <dbReference type="ARBA" id="ARBA00022679"/>
    </source>
</evidence>
<dbReference type="EC" id="2.1.1.72" evidence="1"/>
<evidence type="ECO:0000256" key="6">
    <source>
        <dbReference type="SAM" id="MobiDB-lite"/>
    </source>
</evidence>
<evidence type="ECO:0000259" key="7">
    <source>
        <dbReference type="Pfam" id="PF07669"/>
    </source>
</evidence>
<dbReference type="SUPFAM" id="SSF53335">
    <property type="entry name" value="S-adenosyl-L-methionine-dependent methyltransferases"/>
    <property type="match status" value="1"/>
</dbReference>
<name>A0A927BFL7_9BACT</name>
<evidence type="ECO:0000256" key="4">
    <source>
        <dbReference type="ARBA" id="ARBA00022691"/>
    </source>
</evidence>
<proteinExistence type="predicted"/>
<keyword evidence="3" id="KW-0808">Transferase</keyword>
<evidence type="ECO:0000313" key="9">
    <source>
        <dbReference type="Proteomes" id="UP000612233"/>
    </source>
</evidence>
<dbReference type="Proteomes" id="UP000612233">
    <property type="component" value="Unassembled WGS sequence"/>
</dbReference>
<gene>
    <name evidence="8" type="primary">pglX</name>
    <name evidence="8" type="ORF">IC235_15940</name>
</gene>
<feature type="region of interest" description="Disordered" evidence="6">
    <location>
        <begin position="305"/>
        <end position="326"/>
    </location>
</feature>
<keyword evidence="4" id="KW-0949">S-adenosyl-L-methionine</keyword>
<dbReference type="Gene3D" id="3.40.50.150">
    <property type="entry name" value="Vaccinia Virus protein VP39"/>
    <property type="match status" value="2"/>
</dbReference>
<feature type="compositionally biased region" description="Acidic residues" evidence="6">
    <location>
        <begin position="1075"/>
        <end position="1089"/>
    </location>
</feature>
<dbReference type="PANTHER" id="PTHR33841">
    <property type="entry name" value="DNA METHYLTRANSFERASE YEEA-RELATED"/>
    <property type="match status" value="1"/>
</dbReference>
<evidence type="ECO:0000313" key="8">
    <source>
        <dbReference type="EMBL" id="MBD2769380.1"/>
    </source>
</evidence>
<evidence type="ECO:0000256" key="2">
    <source>
        <dbReference type="ARBA" id="ARBA00022603"/>
    </source>
</evidence>
<dbReference type="GO" id="GO:0032259">
    <property type="term" value="P:methylation"/>
    <property type="evidence" value="ECO:0007669"/>
    <property type="project" value="UniProtKB-KW"/>
</dbReference>
<dbReference type="RefSeq" id="WP_191006192.1">
    <property type="nucleotide sequence ID" value="NZ_JACXAD010000019.1"/>
</dbReference>
<dbReference type="EMBL" id="JACXAD010000019">
    <property type="protein sequence ID" value="MBD2769380.1"/>
    <property type="molecule type" value="Genomic_DNA"/>
</dbReference>
<sequence length="1437" mass="157596">MTPTQRSLLRQFVADARSALYRDFEQQLPGFGIFFQLAPVAAGAPPAYASLQLTDPGELPNADRATRAGAARLQERLHYLATTVPGAVAGAAPRLAEALPRLLLEQAYTFLNRLTALRLAEEREIVMECLRRGPQSEGFTDLFSLYTSQAYPSGDARYAAFIRANFDRLARELPGLFGAYSPYGLLWPRQAAFDVVLTHLRRADLSFAWDADETLGWLYQYFNTDAERQAMRATSRAPRTSREMAVRNQFFTPRYVVEFLTDNTLGRRWRDLAGPSDALTARCRYLVADDAPDNTSTVQALEAAVSAPAPKKEKAGGESASTEEFPLPDPRGLRVLDPACGSMHFGLYAFDVFETIYLDAWDRLPDTVLTDVRAALTAEHPTDEVARRRAFQALVPGLILAHNLHGVDIDPRAIQVAGLTLWLRAHRTWQSLKLRAAQRPRIGEARLVWAEPLAEGELLNAFGRTLRQETLPGQDKPLAPAEADVLAGLLRSVAAHTRLVGEAGWLVPLEQELSGLIEAARLNWTNARAAVAQAAQVDMFRGAPAQQLGLPLTEALGRVRRKAFFEEAEGLLLAALTLYAEQAAGPDAYQRQLFAADAARTLALVDLCRLRYDAVLMNPPFGAAAAASKAYLERAYPSAKMDIFAMFVARALNRLQPGGFVGIISSRTGLFISSFKTFREQVLLRHHLPLVADLGGEVLDAMVETAAYVVQQAPPVAKPTLFLRLLNVPGEDKEAALQEGLLNKTAPFRFEVPTAAFDVIPGKPLAYWSPAGIRRAFESEPAFDDEAGSTKQGLASADDFRFVRMWWEKPATKGWFTFAKGGSWSPFHTDFNLICNWVQQGEEMTSFTRSAIRNPTFYGRRGLTYPLRTHELSPQVMPAGTIISVRGQGIYPNPPDSRTAEEQNLLNLAVLASRAFDYMLKLGLGFSARPQFDGGAINRTPFPATLQLPTAAQVVSELEGLAQRGHAVQRAREFTRETSLHFRLPALLLPAALAGPAPSEALPPALASISVPLPSTDPITLADTAAAEAARAAARQAEVQAIQGEINVRVYAAYGFGPAERAAIAQFYASPSSASEEEAPAEEEEEDDTTAPGSTDDVAFALWQWLLGAAFGRWDVRLALNPAGIPAPASAFEALPPAPPGALRHPSTGRLVTNAAEVADAETPYPVPVAWPGLLPLDPDHQHDLARRLRQLLATLRPATAAAIETESRALLASSKSDLTGWLSEWLGRAGAGGFFDRHLLAYSRSKREAPLYWPLQAPGTDYVLWLYAPRLSRETLYAALNDYVEPRRQRARDELRQFSELLSGPAPANAKEARQQLQRRDDIAQLVAGLDQFVEHLTSVLDQPGFQPHPDDGAAISACMLAELFGHRAWRRKLEQHRAKLRAGDYDWSHLALSLFPARVREKCRLDRSLAIAHGLENLYEGPLADLVGATVEKNE</sequence>
<dbReference type="PANTHER" id="PTHR33841:SF1">
    <property type="entry name" value="DNA METHYLTRANSFERASE A"/>
    <property type="match status" value="1"/>
</dbReference>
<dbReference type="Pfam" id="PF07669">
    <property type="entry name" value="Eco57I"/>
    <property type="match status" value="1"/>
</dbReference>
<dbReference type="GO" id="GO:0006304">
    <property type="term" value="P:DNA modification"/>
    <property type="evidence" value="ECO:0007669"/>
    <property type="project" value="InterPro"/>
</dbReference>
<evidence type="ECO:0000256" key="5">
    <source>
        <dbReference type="ARBA" id="ARBA00047942"/>
    </source>
</evidence>
<reference evidence="8" key="1">
    <citation type="submission" date="2020-09" db="EMBL/GenBank/DDBJ databases">
        <authorList>
            <person name="Kim M.K."/>
        </authorList>
    </citation>
    <scope>NUCLEOTIDE SEQUENCE</scope>
    <source>
        <strain evidence="8">BT664</strain>
    </source>
</reference>
<dbReference type="InterPro" id="IPR011639">
    <property type="entry name" value="MethylTrfase_TaqI-like_dom"/>
</dbReference>
<dbReference type="InterPro" id="IPR050953">
    <property type="entry name" value="N4_N6_ade-DNA_methylase"/>
</dbReference>
<feature type="region of interest" description="Disordered" evidence="6">
    <location>
        <begin position="1070"/>
        <end position="1095"/>
    </location>
</feature>
<dbReference type="PRINTS" id="PR00507">
    <property type="entry name" value="N12N6MTFRASE"/>
</dbReference>
<comment type="caution">
    <text evidence="8">The sequence shown here is derived from an EMBL/GenBank/DDBJ whole genome shotgun (WGS) entry which is preliminary data.</text>
</comment>